<keyword evidence="6 7" id="KW-0560">Oxidoreductase</keyword>
<feature type="domain" description="DHFR" evidence="8">
    <location>
        <begin position="1"/>
        <end position="158"/>
    </location>
</feature>
<keyword evidence="4 7" id="KW-0554">One-carbon metabolism</keyword>
<dbReference type="SUPFAM" id="SSF53597">
    <property type="entry name" value="Dihydrofolate reductase-like"/>
    <property type="match status" value="1"/>
</dbReference>
<comment type="pathway">
    <text evidence="1 7">Cofactor biosynthesis; tetrahydrofolate biosynthesis; 5,6,7,8-tetrahydrofolate from 7,8-dihydrofolate: step 1/1.</text>
</comment>
<dbReference type="PANTHER" id="PTHR48069:SF3">
    <property type="entry name" value="DIHYDROFOLATE REDUCTASE"/>
    <property type="match status" value="1"/>
</dbReference>
<accession>A0ABV4BUP6</accession>
<gene>
    <name evidence="9" type="ORF">AB8U03_14590</name>
</gene>
<evidence type="ECO:0000256" key="2">
    <source>
        <dbReference type="ARBA" id="ARBA00009539"/>
    </source>
</evidence>
<comment type="similarity">
    <text evidence="2 7">Belongs to the dihydrofolate reductase family.</text>
</comment>
<comment type="function">
    <text evidence="7">Key enzyme in folate metabolism. Catalyzes an essential reaction for de novo glycine and purine synthesis, and for DNA precursor synthesis.</text>
</comment>
<keyword evidence="5 7" id="KW-0521">NADP</keyword>
<dbReference type="RefSeq" id="WP_369705302.1">
    <property type="nucleotide sequence ID" value="NZ_JBGEWD010000018.1"/>
</dbReference>
<evidence type="ECO:0000256" key="7">
    <source>
        <dbReference type="PIRNR" id="PIRNR000194"/>
    </source>
</evidence>
<name>A0ABV4BUP6_9CLOT</name>
<dbReference type="InterPro" id="IPR001796">
    <property type="entry name" value="DHFR_dom"/>
</dbReference>
<comment type="caution">
    <text evidence="9">The sequence shown here is derived from an EMBL/GenBank/DDBJ whole genome shotgun (WGS) entry which is preliminary data.</text>
</comment>
<dbReference type="InterPro" id="IPR024072">
    <property type="entry name" value="DHFR-like_dom_sf"/>
</dbReference>
<dbReference type="PANTHER" id="PTHR48069">
    <property type="entry name" value="DIHYDROFOLATE REDUCTASE"/>
    <property type="match status" value="1"/>
</dbReference>
<dbReference type="Pfam" id="PF00186">
    <property type="entry name" value="DHFR_1"/>
    <property type="match status" value="1"/>
</dbReference>
<keyword evidence="10" id="KW-1185">Reference proteome</keyword>
<evidence type="ECO:0000259" key="8">
    <source>
        <dbReference type="PROSITE" id="PS51330"/>
    </source>
</evidence>
<dbReference type="PIRSF" id="PIRSF000194">
    <property type="entry name" value="DHFR"/>
    <property type="match status" value="1"/>
</dbReference>
<evidence type="ECO:0000256" key="5">
    <source>
        <dbReference type="ARBA" id="ARBA00022857"/>
    </source>
</evidence>
<proteinExistence type="inferred from homology"/>
<dbReference type="GO" id="GO:0004146">
    <property type="term" value="F:dihydrofolate reductase activity"/>
    <property type="evidence" value="ECO:0007669"/>
    <property type="project" value="UniProtKB-EC"/>
</dbReference>
<organism evidence="9 10">
    <name type="scientific">Clostridium moutaii</name>
    <dbReference type="NCBI Taxonomy" id="3240932"/>
    <lineage>
        <taxon>Bacteria</taxon>
        <taxon>Bacillati</taxon>
        <taxon>Bacillota</taxon>
        <taxon>Clostridia</taxon>
        <taxon>Eubacteriales</taxon>
        <taxon>Clostridiaceae</taxon>
        <taxon>Clostridium</taxon>
    </lineage>
</organism>
<dbReference type="EMBL" id="JBGEWD010000018">
    <property type="protein sequence ID" value="MEY8001406.1"/>
    <property type="molecule type" value="Genomic_DNA"/>
</dbReference>
<dbReference type="InterPro" id="IPR012259">
    <property type="entry name" value="DHFR"/>
</dbReference>
<evidence type="ECO:0000256" key="6">
    <source>
        <dbReference type="ARBA" id="ARBA00023002"/>
    </source>
</evidence>
<reference evidence="9 10" key="1">
    <citation type="submission" date="2024-08" db="EMBL/GenBank/DDBJ databases">
        <title>Clostridium lapicellarii sp. nov., and Clostridium renhuaiense sp. nov., two species isolated from the mud in a fermentation cellar used for producing sauce-flavour Chinese liquors.</title>
        <authorList>
            <person name="Yang F."/>
            <person name="Wang H."/>
            <person name="Chen L.Q."/>
            <person name="Zhou N."/>
            <person name="Lu J.J."/>
            <person name="Pu X.X."/>
            <person name="Wan B."/>
            <person name="Wang L."/>
            <person name="Liu S.J."/>
        </authorList>
    </citation>
    <scope>NUCLEOTIDE SEQUENCE [LARGE SCALE GENOMIC DNA]</scope>
    <source>
        <strain evidence="9 10">MT-5</strain>
    </source>
</reference>
<dbReference type="PROSITE" id="PS51330">
    <property type="entry name" value="DHFR_2"/>
    <property type="match status" value="1"/>
</dbReference>
<dbReference type="Gene3D" id="3.40.430.10">
    <property type="entry name" value="Dihydrofolate Reductase, subunit A"/>
    <property type="match status" value="1"/>
</dbReference>
<sequence length="166" mass="19763">MLSIITAINQNYVIGRDNQLIWHIPEDLKRFKKITLGKTIVMGRKTFESLPKVLPDRKHIVVTRDENYSTSDNRVTVIHSIKDILKYKDSPEEVFIVGGEQIYKQLLPYCSKLYLTEIMSYENGDTYFPEFNKADYEIIEYEKHYDNYIKYNFLTLEKKFFRNNGL</sequence>
<dbReference type="PRINTS" id="PR00070">
    <property type="entry name" value="DHFR"/>
</dbReference>
<dbReference type="EC" id="1.5.1.3" evidence="3 7"/>
<comment type="catalytic activity">
    <reaction evidence="7">
        <text>(6S)-5,6,7,8-tetrahydrofolate + NADP(+) = 7,8-dihydrofolate + NADPH + H(+)</text>
        <dbReference type="Rhea" id="RHEA:15009"/>
        <dbReference type="ChEBI" id="CHEBI:15378"/>
        <dbReference type="ChEBI" id="CHEBI:57451"/>
        <dbReference type="ChEBI" id="CHEBI:57453"/>
        <dbReference type="ChEBI" id="CHEBI:57783"/>
        <dbReference type="ChEBI" id="CHEBI:58349"/>
        <dbReference type="EC" id="1.5.1.3"/>
    </reaction>
</comment>
<evidence type="ECO:0000256" key="4">
    <source>
        <dbReference type="ARBA" id="ARBA00022563"/>
    </source>
</evidence>
<dbReference type="CDD" id="cd00209">
    <property type="entry name" value="DHFR"/>
    <property type="match status" value="1"/>
</dbReference>
<evidence type="ECO:0000313" key="10">
    <source>
        <dbReference type="Proteomes" id="UP001564657"/>
    </source>
</evidence>
<protein>
    <recommendedName>
        <fullName evidence="3 7">Dihydrofolate reductase</fullName>
        <ecNumber evidence="3 7">1.5.1.3</ecNumber>
    </recommendedName>
</protein>
<evidence type="ECO:0000256" key="3">
    <source>
        <dbReference type="ARBA" id="ARBA00012856"/>
    </source>
</evidence>
<dbReference type="Proteomes" id="UP001564657">
    <property type="component" value="Unassembled WGS sequence"/>
</dbReference>
<evidence type="ECO:0000313" key="9">
    <source>
        <dbReference type="EMBL" id="MEY8001406.1"/>
    </source>
</evidence>
<evidence type="ECO:0000256" key="1">
    <source>
        <dbReference type="ARBA" id="ARBA00004903"/>
    </source>
</evidence>